<dbReference type="InterPro" id="IPR041916">
    <property type="entry name" value="Anti_sigma_zinc_sf"/>
</dbReference>
<comment type="subcellular location">
    <subcellularLocation>
        <location evidence="2">Cell membrane</location>
    </subcellularLocation>
    <subcellularLocation>
        <location evidence="1">Membrane</location>
        <topology evidence="1">Single-pass membrane protein</topology>
    </subcellularLocation>
</comment>
<dbReference type="STRING" id="1292034.OR37_03656"/>
<evidence type="ECO:0000256" key="8">
    <source>
        <dbReference type="ARBA" id="ARBA00030803"/>
    </source>
</evidence>
<dbReference type="eggNOG" id="COG5343">
    <property type="taxonomic scope" value="Bacteria"/>
</dbReference>
<keyword evidence="6" id="KW-0472">Membrane</keyword>
<dbReference type="AlphaFoldDB" id="R0EEE5"/>
<evidence type="ECO:0000256" key="5">
    <source>
        <dbReference type="ARBA" id="ARBA00022989"/>
    </source>
</evidence>
<evidence type="ECO:0000313" key="11">
    <source>
        <dbReference type="Proteomes" id="UP000013063"/>
    </source>
</evidence>
<reference evidence="10 11" key="1">
    <citation type="journal article" date="2013" name="Genome Announc.">
        <title>Draft Genome Sequence for Caulobacter sp. Strain OR37, a Bacterium Tolerant to Heavy Metals.</title>
        <authorList>
            <person name="Utturkar S.M."/>
            <person name="Bollmann A."/>
            <person name="Brzoska R.M."/>
            <person name="Klingeman D.M."/>
            <person name="Epstein S.E."/>
            <person name="Palumbo A.V."/>
            <person name="Brown S.D."/>
        </authorList>
    </citation>
    <scope>NUCLEOTIDE SEQUENCE [LARGE SCALE GENOMIC DNA]</scope>
    <source>
        <strain evidence="10 11">OR37</strain>
    </source>
</reference>
<dbReference type="Gene3D" id="1.10.10.1320">
    <property type="entry name" value="Anti-sigma factor, zinc-finger domain"/>
    <property type="match status" value="1"/>
</dbReference>
<dbReference type="EMBL" id="APMP01000032">
    <property type="protein sequence ID" value="ENZ80444.1"/>
    <property type="molecule type" value="Genomic_DNA"/>
</dbReference>
<protein>
    <recommendedName>
        <fullName evidence="8">Regulator of SigK</fullName>
    </recommendedName>
    <alternativeName>
        <fullName evidence="7">Sigma-K anti-sigma factor RskA</fullName>
    </alternativeName>
</protein>
<organism evidence="10 11">
    <name type="scientific">Caulobacter vibrioides OR37</name>
    <dbReference type="NCBI Taxonomy" id="1292034"/>
    <lineage>
        <taxon>Bacteria</taxon>
        <taxon>Pseudomonadati</taxon>
        <taxon>Pseudomonadota</taxon>
        <taxon>Alphaproteobacteria</taxon>
        <taxon>Caulobacterales</taxon>
        <taxon>Caulobacteraceae</taxon>
        <taxon>Caulobacter</taxon>
    </lineage>
</organism>
<evidence type="ECO:0000256" key="6">
    <source>
        <dbReference type="ARBA" id="ARBA00023136"/>
    </source>
</evidence>
<evidence type="ECO:0000256" key="7">
    <source>
        <dbReference type="ARBA" id="ARBA00029829"/>
    </source>
</evidence>
<dbReference type="GO" id="GO:0016989">
    <property type="term" value="F:sigma factor antagonist activity"/>
    <property type="evidence" value="ECO:0007669"/>
    <property type="project" value="TreeGrafter"/>
</dbReference>
<sequence>MTDIASYDGDERPLAGEYVLGVLDADERAQAQARIAAEPAFARAVAWWENRLVHLAARVAPVEPPATVWPRIANLIGATETPKRSAWNSLGLWRGASLSAFALAAASVVALIVTPRPAPTPTPALAPAATEVAVINNPATQRPALVATLDRAADKLILTPVSIALPNKRDAELWIIPEGRKPISLGVIPRDAQTRVALPAGLRGPAAYTTTLAVSDEPLGGSPTGAPTGQIRAAGKFQRMAG</sequence>
<keyword evidence="4" id="KW-0812">Transmembrane</keyword>
<accession>R0EEE5</accession>
<dbReference type="Pfam" id="PF10099">
    <property type="entry name" value="RskA_C"/>
    <property type="match status" value="1"/>
</dbReference>
<dbReference type="Proteomes" id="UP000013063">
    <property type="component" value="Unassembled WGS sequence"/>
</dbReference>
<feature type="domain" description="Anti-sigma K factor RskA C-terminal" evidence="9">
    <location>
        <begin position="102"/>
        <end position="231"/>
    </location>
</feature>
<dbReference type="PANTHER" id="PTHR37461:SF1">
    <property type="entry name" value="ANTI-SIGMA-K FACTOR RSKA"/>
    <property type="match status" value="1"/>
</dbReference>
<keyword evidence="3" id="KW-1003">Cell membrane</keyword>
<dbReference type="PATRIC" id="fig|1292034.3.peg.3629"/>
<dbReference type="RefSeq" id="WP_004623190.1">
    <property type="nucleotide sequence ID" value="NZ_APMP01000032.1"/>
</dbReference>
<evidence type="ECO:0000256" key="3">
    <source>
        <dbReference type="ARBA" id="ARBA00022475"/>
    </source>
</evidence>
<gene>
    <name evidence="10" type="ORF">OR37_03656</name>
</gene>
<comment type="caution">
    <text evidence="10">The sequence shown here is derived from an EMBL/GenBank/DDBJ whole genome shotgun (WGS) entry which is preliminary data.</text>
</comment>
<name>R0EEE5_CAUVI</name>
<keyword evidence="11" id="KW-1185">Reference proteome</keyword>
<dbReference type="InterPro" id="IPR018764">
    <property type="entry name" value="RskA_C"/>
</dbReference>
<proteinExistence type="predicted"/>
<evidence type="ECO:0000256" key="4">
    <source>
        <dbReference type="ARBA" id="ARBA00022692"/>
    </source>
</evidence>
<dbReference type="GO" id="GO:0006417">
    <property type="term" value="P:regulation of translation"/>
    <property type="evidence" value="ECO:0007669"/>
    <property type="project" value="TreeGrafter"/>
</dbReference>
<evidence type="ECO:0000256" key="2">
    <source>
        <dbReference type="ARBA" id="ARBA00004236"/>
    </source>
</evidence>
<dbReference type="GO" id="GO:0005886">
    <property type="term" value="C:plasma membrane"/>
    <property type="evidence" value="ECO:0007669"/>
    <property type="project" value="UniProtKB-SubCell"/>
</dbReference>
<keyword evidence="5" id="KW-1133">Transmembrane helix</keyword>
<evidence type="ECO:0000259" key="9">
    <source>
        <dbReference type="Pfam" id="PF10099"/>
    </source>
</evidence>
<evidence type="ECO:0000313" key="10">
    <source>
        <dbReference type="EMBL" id="ENZ80444.1"/>
    </source>
</evidence>
<dbReference type="InterPro" id="IPR051474">
    <property type="entry name" value="Anti-sigma-K/W_factor"/>
</dbReference>
<dbReference type="PANTHER" id="PTHR37461">
    <property type="entry name" value="ANTI-SIGMA-K FACTOR RSKA"/>
    <property type="match status" value="1"/>
</dbReference>
<evidence type="ECO:0000256" key="1">
    <source>
        <dbReference type="ARBA" id="ARBA00004167"/>
    </source>
</evidence>